<gene>
    <name evidence="2" type="ORF">CC86DRAFT_359616</name>
</gene>
<dbReference type="InterPro" id="IPR005197">
    <property type="entry name" value="Glyco_hydro_71"/>
</dbReference>
<dbReference type="OrthoDB" id="3257981at2759"/>
<protein>
    <submittedName>
        <fullName evidence="2">Alpha-1,3-glucanase-like protein</fullName>
    </submittedName>
</protein>
<sequence>MRLSLSWIIGLLTTVGDAAPSNAIQPRQATNRYVFAHYMMGIVNRQNAASYEGEFNLAKAAGIDAFALNMGPDVSNEQLGYAYDGAARVGIKVFISFDFNGGLFSVNDPNAVGDRIKAFKDKPAQLKIDNKPFVSTFAGPGLNVAAVEAAAGADIFFLPNWYVGNDKTGTDGFFNWAGWPSDGNNNPGTNPPSAGDSAYVDYLGSKDRYMAPVSPWFSTHYGDWVSYRKNWVFQSNDLWFTRWNEILKLGPRFIEIVTWNDFGESAYVGPISAQHNDDGHSKWINDMPHGGWLEMAKPYIAAYKAGATSISVTEEKLVYWYRPTPKGITCSGDNLGKPAGADLMTDEVFVVALLKTAGTVTATSGSNTKSFEAPAGASLHKLPMGVGTQKFSLKHGSTEVFSAVSERDIVNTCPCGIYNFNAYVGTVPASAPDVLVDNGAIGSSVPAGYQCAPKPSLPIRAAGAKATGT</sequence>
<name>A0A6A6ZJ47_9PLEO</name>
<dbReference type="GO" id="GO:0051118">
    <property type="term" value="F:glucan endo-1,3-alpha-glucosidase activity"/>
    <property type="evidence" value="ECO:0007669"/>
    <property type="project" value="InterPro"/>
</dbReference>
<dbReference type="Gene3D" id="3.20.20.80">
    <property type="entry name" value="Glycosidases"/>
    <property type="match status" value="1"/>
</dbReference>
<feature type="signal peptide" evidence="1">
    <location>
        <begin position="1"/>
        <end position="18"/>
    </location>
</feature>
<evidence type="ECO:0000313" key="2">
    <source>
        <dbReference type="EMBL" id="KAF2821016.1"/>
    </source>
</evidence>
<dbReference type="AlphaFoldDB" id="A0A6A6ZJ47"/>
<evidence type="ECO:0000256" key="1">
    <source>
        <dbReference type="SAM" id="SignalP"/>
    </source>
</evidence>
<dbReference type="Pfam" id="PF03659">
    <property type="entry name" value="Glyco_hydro_71"/>
    <property type="match status" value="1"/>
</dbReference>
<accession>A0A6A6ZJ47</accession>
<reference evidence="2" key="1">
    <citation type="journal article" date="2020" name="Stud. Mycol.">
        <title>101 Dothideomycetes genomes: a test case for predicting lifestyles and emergence of pathogens.</title>
        <authorList>
            <person name="Haridas S."/>
            <person name="Albert R."/>
            <person name="Binder M."/>
            <person name="Bloem J."/>
            <person name="Labutti K."/>
            <person name="Salamov A."/>
            <person name="Andreopoulos B."/>
            <person name="Baker S."/>
            <person name="Barry K."/>
            <person name="Bills G."/>
            <person name="Bluhm B."/>
            <person name="Cannon C."/>
            <person name="Castanera R."/>
            <person name="Culley D."/>
            <person name="Daum C."/>
            <person name="Ezra D."/>
            <person name="Gonzalez J."/>
            <person name="Henrissat B."/>
            <person name="Kuo A."/>
            <person name="Liang C."/>
            <person name="Lipzen A."/>
            <person name="Lutzoni F."/>
            <person name="Magnuson J."/>
            <person name="Mondo S."/>
            <person name="Nolan M."/>
            <person name="Ohm R."/>
            <person name="Pangilinan J."/>
            <person name="Park H.-J."/>
            <person name="Ramirez L."/>
            <person name="Alfaro M."/>
            <person name="Sun H."/>
            <person name="Tritt A."/>
            <person name="Yoshinaga Y."/>
            <person name="Zwiers L.-H."/>
            <person name="Turgeon B."/>
            <person name="Goodwin S."/>
            <person name="Spatafora J."/>
            <person name="Crous P."/>
            <person name="Grigoriev I."/>
        </authorList>
    </citation>
    <scope>NUCLEOTIDE SEQUENCE</scope>
    <source>
        <strain evidence="2">CBS 113818</strain>
    </source>
</reference>
<keyword evidence="3" id="KW-1185">Reference proteome</keyword>
<evidence type="ECO:0000313" key="3">
    <source>
        <dbReference type="Proteomes" id="UP000799424"/>
    </source>
</evidence>
<dbReference type="CDD" id="cd11577">
    <property type="entry name" value="GH71"/>
    <property type="match status" value="1"/>
</dbReference>
<proteinExistence type="predicted"/>
<dbReference type="EMBL" id="MU006238">
    <property type="protein sequence ID" value="KAF2821016.1"/>
    <property type="molecule type" value="Genomic_DNA"/>
</dbReference>
<dbReference type="Proteomes" id="UP000799424">
    <property type="component" value="Unassembled WGS sequence"/>
</dbReference>
<keyword evidence="1" id="KW-0732">Signal</keyword>
<organism evidence="2 3">
    <name type="scientific">Ophiobolus disseminans</name>
    <dbReference type="NCBI Taxonomy" id="1469910"/>
    <lineage>
        <taxon>Eukaryota</taxon>
        <taxon>Fungi</taxon>
        <taxon>Dikarya</taxon>
        <taxon>Ascomycota</taxon>
        <taxon>Pezizomycotina</taxon>
        <taxon>Dothideomycetes</taxon>
        <taxon>Pleosporomycetidae</taxon>
        <taxon>Pleosporales</taxon>
        <taxon>Pleosporineae</taxon>
        <taxon>Phaeosphaeriaceae</taxon>
        <taxon>Ophiobolus</taxon>
    </lineage>
</organism>
<feature type="chain" id="PRO_5025346687" evidence="1">
    <location>
        <begin position="19"/>
        <end position="469"/>
    </location>
</feature>